<sequence>MNGTAAVEPQVEILLITGPAGVGKSTLCWELGGLLAEAGVAHAAIESDELDRVFPKPDAAALSALAPGARDVSQLNLAALWTTYRALGHSRLIMSGVMIHVAFDKRWILAAIPDARITVVRLRAGDDSLRQRLDRREAGAGRDAQIERSLKQSKRLADEDIADVLVVETDGRAPQELAREILDRIGWARAA</sequence>
<comment type="caution">
    <text evidence="1">The sequence shown here is derived from an EMBL/GenBank/DDBJ whole genome shotgun (WGS) entry which is preliminary data.</text>
</comment>
<evidence type="ECO:0000313" key="1">
    <source>
        <dbReference type="EMBL" id="MDU0343816.1"/>
    </source>
</evidence>
<dbReference type="Proteomes" id="UP001254257">
    <property type="component" value="Unassembled WGS sequence"/>
</dbReference>
<evidence type="ECO:0000313" key="2">
    <source>
        <dbReference type="Proteomes" id="UP001254257"/>
    </source>
</evidence>
<dbReference type="Gene3D" id="3.40.50.300">
    <property type="entry name" value="P-loop containing nucleotide triphosphate hydrolases"/>
    <property type="match status" value="1"/>
</dbReference>
<dbReference type="SUPFAM" id="SSF52540">
    <property type="entry name" value="P-loop containing nucleoside triphosphate hydrolases"/>
    <property type="match status" value="1"/>
</dbReference>
<dbReference type="InterPro" id="IPR027417">
    <property type="entry name" value="P-loop_NTPase"/>
</dbReference>
<dbReference type="RefSeq" id="WP_316021512.1">
    <property type="nucleotide sequence ID" value="NZ_JAWDID010000088.1"/>
</dbReference>
<gene>
    <name evidence="1" type="ORF">RKE40_28375</name>
</gene>
<dbReference type="EMBL" id="JAWDID010000088">
    <property type="protein sequence ID" value="MDU0343816.1"/>
    <property type="molecule type" value="Genomic_DNA"/>
</dbReference>
<proteinExistence type="predicted"/>
<protein>
    <submittedName>
        <fullName evidence="1">AAA family ATPase</fullName>
    </submittedName>
</protein>
<organism evidence="1 2">
    <name type="scientific">Bosea rubneri</name>
    <dbReference type="NCBI Taxonomy" id="3075434"/>
    <lineage>
        <taxon>Bacteria</taxon>
        <taxon>Pseudomonadati</taxon>
        <taxon>Pseudomonadota</taxon>
        <taxon>Alphaproteobacteria</taxon>
        <taxon>Hyphomicrobiales</taxon>
        <taxon>Boseaceae</taxon>
        <taxon>Bosea</taxon>
    </lineage>
</organism>
<accession>A0ABU3SGB3</accession>
<reference evidence="1 2" key="1">
    <citation type="submission" date="2023-09" db="EMBL/GenBank/DDBJ databases">
        <title>Whole genome shotgun sequencing (WGS) of Bosea sp. ZW T0_25, isolated from stored onions (Allium cepa).</title>
        <authorList>
            <person name="Stoll D.A."/>
            <person name="Huch M."/>
        </authorList>
    </citation>
    <scope>NUCLEOTIDE SEQUENCE [LARGE SCALE GENOMIC DNA]</scope>
    <source>
        <strain evidence="1 2">ZW T0_25</strain>
    </source>
</reference>
<keyword evidence="2" id="KW-1185">Reference proteome</keyword>
<name>A0ABU3SGB3_9HYPH</name>